<dbReference type="Gene3D" id="3.40.605.10">
    <property type="entry name" value="Aldehyde Dehydrogenase, Chain A, domain 1"/>
    <property type="match status" value="1"/>
</dbReference>
<proteinExistence type="inferred from homology"/>
<sequence>MASLALLRRRAMGTVRTVHQRRAIGYVPSWATVDPWAMSAATPAVGKNLVGGVWSSAAKQGTVIDPLNGEGFVKVPDTSIAEIGPYVERMAGCPRSGLHNPLKNPERYTMLGEVMVKGAAELGKPEVIEYFTKLIQRLVPKSTPQCRGEPVVTRKWMENYGSDQVRYLARSFGIPGDFTGQTSTGIRMPFGGVAVITPFNFPLEICALQTCSALFMGNQPLCKVDSKVAIVMEQFIRMLHHVGLPKTDIDFIYCDGPVMNEIVVQGDCKMCLFTGSQRVAEKLAIDLRGKVKLEDAGFDWKILGPDPSEVDYVVWQSDQDAYAASGQKCSAQSMLIAHDNWMKLDVVGKLGAQAAKRSFADLTIGPVLTWTTEKMEAHFKKCLALPGAYLAFGGKRLTGHTIPTCYGAVEPTAVYVPIESILASDESFKTATQELFGPFQVITSYSDKQLPLVLELVNRMENHLTAGVVSNDPHFLHEVLSNTISGTTYAGIRARTTGAPQQHWFGPSGDPRSAGIHTPEAIKLCWSSHREIIYDYGPVAKSWQGKQS</sequence>
<accession>A0A0M0K278</accession>
<dbReference type="InterPro" id="IPR015590">
    <property type="entry name" value="Aldehyde_DH_dom"/>
</dbReference>
<comment type="caution">
    <text evidence="5">The sequence shown here is derived from an EMBL/GenBank/DDBJ whole genome shotgun (WGS) entry which is preliminary data.</text>
</comment>
<dbReference type="Gene3D" id="3.40.309.10">
    <property type="entry name" value="Aldehyde Dehydrogenase, Chain A, domain 2"/>
    <property type="match status" value="1"/>
</dbReference>
<evidence type="ECO:0000259" key="4">
    <source>
        <dbReference type="Pfam" id="PF00171"/>
    </source>
</evidence>
<evidence type="ECO:0000256" key="3">
    <source>
        <dbReference type="ARBA" id="ARBA00023027"/>
    </source>
</evidence>
<name>A0A0M0K278_9EUKA</name>
<evidence type="ECO:0000256" key="1">
    <source>
        <dbReference type="ARBA" id="ARBA00009986"/>
    </source>
</evidence>
<keyword evidence="2" id="KW-0560">Oxidoreductase</keyword>
<comment type="similarity">
    <text evidence="1">Belongs to the aldehyde dehydrogenase family.</text>
</comment>
<gene>
    <name evidence="5" type="ORF">Ctob_006513</name>
</gene>
<keyword evidence="3" id="KW-0520">NAD</keyword>
<evidence type="ECO:0000313" key="6">
    <source>
        <dbReference type="Proteomes" id="UP000037460"/>
    </source>
</evidence>
<reference evidence="6" key="1">
    <citation type="journal article" date="2015" name="PLoS Genet.">
        <title>Genome Sequence and Transcriptome Analyses of Chrysochromulina tobin: Metabolic Tools for Enhanced Algal Fitness in the Prominent Order Prymnesiales (Haptophyceae).</title>
        <authorList>
            <person name="Hovde B.T."/>
            <person name="Deodato C.R."/>
            <person name="Hunsperger H.M."/>
            <person name="Ryken S.A."/>
            <person name="Yost W."/>
            <person name="Jha R.K."/>
            <person name="Patterson J."/>
            <person name="Monnat R.J. Jr."/>
            <person name="Barlow S.B."/>
            <person name="Starkenburg S.R."/>
            <person name="Cattolico R.A."/>
        </authorList>
    </citation>
    <scope>NUCLEOTIDE SEQUENCE</scope>
    <source>
        <strain evidence="6">CCMP291</strain>
    </source>
</reference>
<dbReference type="PROSITE" id="PS00070">
    <property type="entry name" value="ALDEHYDE_DEHYDR_CYS"/>
    <property type="match status" value="1"/>
</dbReference>
<dbReference type="Proteomes" id="UP000037460">
    <property type="component" value="Unassembled WGS sequence"/>
</dbReference>
<dbReference type="InterPro" id="IPR016162">
    <property type="entry name" value="Ald_DH_N"/>
</dbReference>
<dbReference type="OrthoDB" id="440325at2759"/>
<evidence type="ECO:0000256" key="2">
    <source>
        <dbReference type="ARBA" id="ARBA00023002"/>
    </source>
</evidence>
<dbReference type="FunFam" id="3.40.605.10:FF:000019">
    <property type="entry name" value="probable aldehyde dehydrogenase"/>
    <property type="match status" value="1"/>
</dbReference>
<feature type="domain" description="Aldehyde dehydrogenase" evidence="4">
    <location>
        <begin position="126"/>
        <end position="492"/>
    </location>
</feature>
<dbReference type="Pfam" id="PF00171">
    <property type="entry name" value="Aldedh"/>
    <property type="match status" value="1"/>
</dbReference>
<dbReference type="InterPro" id="IPR016161">
    <property type="entry name" value="Ald_DH/histidinol_DH"/>
</dbReference>
<dbReference type="EMBL" id="JWZX01001702">
    <property type="protein sequence ID" value="KOO32707.1"/>
    <property type="molecule type" value="Genomic_DNA"/>
</dbReference>
<dbReference type="SUPFAM" id="SSF53720">
    <property type="entry name" value="ALDH-like"/>
    <property type="match status" value="1"/>
</dbReference>
<dbReference type="InterPro" id="IPR044638">
    <property type="entry name" value="ALDH7A1-like"/>
</dbReference>
<protein>
    <submittedName>
        <fullName evidence="5">Aldehyde dehydrogenase</fullName>
    </submittedName>
</protein>
<dbReference type="PANTHER" id="PTHR43521:SF7">
    <property type="entry name" value="DELTA-1-PYRROLINE-5-CARBOXYLATE DEHYDROGENASE 12A1, MITOCHONDRIAL"/>
    <property type="match status" value="1"/>
</dbReference>
<keyword evidence="6" id="KW-1185">Reference proteome</keyword>
<dbReference type="GO" id="GO:0004029">
    <property type="term" value="F:aldehyde dehydrogenase (NAD+) activity"/>
    <property type="evidence" value="ECO:0007669"/>
    <property type="project" value="InterPro"/>
</dbReference>
<dbReference type="AlphaFoldDB" id="A0A0M0K278"/>
<dbReference type="InterPro" id="IPR016160">
    <property type="entry name" value="Ald_DH_CS_CYS"/>
</dbReference>
<evidence type="ECO:0000313" key="5">
    <source>
        <dbReference type="EMBL" id="KOO32707.1"/>
    </source>
</evidence>
<dbReference type="PANTHER" id="PTHR43521">
    <property type="entry name" value="ALPHA-AMINOADIPIC SEMIALDEHYDE DEHYDROGENASE"/>
    <property type="match status" value="1"/>
</dbReference>
<dbReference type="InterPro" id="IPR016163">
    <property type="entry name" value="Ald_DH_C"/>
</dbReference>
<organism evidence="5 6">
    <name type="scientific">Chrysochromulina tobinii</name>
    <dbReference type="NCBI Taxonomy" id="1460289"/>
    <lineage>
        <taxon>Eukaryota</taxon>
        <taxon>Haptista</taxon>
        <taxon>Haptophyta</taxon>
        <taxon>Prymnesiophyceae</taxon>
        <taxon>Prymnesiales</taxon>
        <taxon>Chrysochromulinaceae</taxon>
        <taxon>Chrysochromulina</taxon>
    </lineage>
</organism>